<dbReference type="EMBL" id="RHJS01000002">
    <property type="protein sequence ID" value="RRK32003.1"/>
    <property type="molecule type" value="Genomic_DNA"/>
</dbReference>
<keyword evidence="3" id="KW-1185">Reference proteome</keyword>
<feature type="transmembrane region" description="Helical" evidence="1">
    <location>
        <begin position="20"/>
        <end position="40"/>
    </location>
</feature>
<name>A0A426DHC3_9FIRM</name>
<accession>A0A426DHC3</accession>
<feature type="transmembrane region" description="Helical" evidence="1">
    <location>
        <begin position="174"/>
        <end position="192"/>
    </location>
</feature>
<keyword evidence="1" id="KW-0472">Membrane</keyword>
<feature type="transmembrane region" description="Helical" evidence="1">
    <location>
        <begin position="144"/>
        <end position="168"/>
    </location>
</feature>
<protein>
    <submittedName>
        <fullName evidence="2">Uncharacterized protein</fullName>
    </submittedName>
</protein>
<organism evidence="2 3">
    <name type="scientific">Schaedlerella arabinosiphila</name>
    <dbReference type="NCBI Taxonomy" id="2044587"/>
    <lineage>
        <taxon>Bacteria</taxon>
        <taxon>Bacillati</taxon>
        <taxon>Bacillota</taxon>
        <taxon>Clostridia</taxon>
        <taxon>Lachnospirales</taxon>
        <taxon>Lachnospiraceae</taxon>
        <taxon>Schaedlerella</taxon>
    </lineage>
</organism>
<dbReference type="RefSeq" id="WP_125127555.1">
    <property type="nucleotide sequence ID" value="NZ_RHJS01000002.1"/>
</dbReference>
<feature type="transmembrane region" description="Helical" evidence="1">
    <location>
        <begin position="119"/>
        <end position="137"/>
    </location>
</feature>
<evidence type="ECO:0000256" key="1">
    <source>
        <dbReference type="SAM" id="Phobius"/>
    </source>
</evidence>
<keyword evidence="1" id="KW-0812">Transmembrane</keyword>
<evidence type="ECO:0000313" key="3">
    <source>
        <dbReference type="Proteomes" id="UP000274920"/>
    </source>
</evidence>
<keyword evidence="1" id="KW-1133">Transmembrane helix</keyword>
<dbReference type="AlphaFoldDB" id="A0A426DHC3"/>
<evidence type="ECO:0000313" key="2">
    <source>
        <dbReference type="EMBL" id="RRK32003.1"/>
    </source>
</evidence>
<sequence>MKKKIKSYLVFSSFSYKVCIFLLMPAVLVGIGIGIVSIFGELGLTVTAMLLTMAEILSDHWLFSGLMAKESEGMDVLRTSGMGMEIMKNALILDLLRKLLTAFGILAVCELYAGHWGRLLLMAMVSYVFSAAGTFLARYGGGLAVNVCIGQISAFLVLGCLFCVFRSGSWRFRVGFELLFLALGVLASVLTVSKAMRKVKGGYYDQ</sequence>
<comment type="caution">
    <text evidence="2">The sequence shown here is derived from an EMBL/GenBank/DDBJ whole genome shotgun (WGS) entry which is preliminary data.</text>
</comment>
<proteinExistence type="predicted"/>
<reference evidence="2" key="1">
    <citation type="submission" date="2018-10" db="EMBL/GenBank/DDBJ databases">
        <title>Schaedlerella arabinophila gen. nov. sp. nov., isolated from the mouse intestinal tract and comparative analysis with the genome of the closely related altered Schaedler flora strain ASF502.</title>
        <authorList>
            <person name="Miyake S."/>
            <person name="Soh M."/>
            <person name="Seedorf H."/>
        </authorList>
    </citation>
    <scope>NUCLEOTIDE SEQUENCE [LARGE SCALE GENOMIC DNA]</scope>
    <source>
        <strain evidence="2">DSM 106076</strain>
    </source>
</reference>
<dbReference type="Proteomes" id="UP000274920">
    <property type="component" value="Unassembled WGS sequence"/>
</dbReference>
<gene>
    <name evidence="2" type="ORF">EBB54_11935</name>
</gene>